<keyword evidence="9" id="KW-1185">Reference proteome</keyword>
<name>A0A653BT23_CALMS</name>
<dbReference type="SUPFAM" id="SSF57716">
    <property type="entry name" value="Glucocorticoid receptor-like (DNA-binding domain)"/>
    <property type="match status" value="1"/>
</dbReference>
<dbReference type="Pfam" id="PF05485">
    <property type="entry name" value="THAP"/>
    <property type="match status" value="1"/>
</dbReference>
<keyword evidence="1" id="KW-0479">Metal-binding</keyword>
<dbReference type="PROSITE" id="PS50950">
    <property type="entry name" value="ZF_THAP"/>
    <property type="match status" value="1"/>
</dbReference>
<sequence>MVRYCYVCKVYSQQPEAQGLSFHRLPNEPSRRAIWISLLGFEKNHPFPKYVDICSKHFDENDFVYLADGVRHLRVNAAPVPVHSAFDFAETISSESSLSIDSDSPDKRATVSSSEPQSEVDILAIVPDEVEPVKKRLKFDEDFNLPGPSSQVTSISVAGDDRDSSSTITLSETEDQLCNVDKTGPPKSDIQANPSVTIQKKKRKSRYVGDMSSDDFSSPGRAKKNFRIMKEVITSQRRKIHGLQRTVTSLRKRVRTLNGLINLLKKKSYISESAEDLLKASLSGSSLKIFERLLKGPSTQKYDPALRSFALTLSFYSPRAYNFVRSTFNKSLPHLSTLSKWYRSVDGSPGFTQESLLALKLKNEYALSQNKSVYCNLVLDEMSIRRQVEWTGSKFSGYIDIGSKIDSDILPEAKEALVFMLVSINGSWKIPVGYFFIDGLSGKEKAELVNKCLVFINESGVKVTSLTFDGAPVNFTMASHLGANFNDIDNMKTHFSHPVTGCDVFIILDPCHMIKLVRNTFGSQKYFTDGEDNHIDWNFLVKLVDTQYAEGLHLGTKITIRHMHWVREKMKVKIATQTLSRSVSDALLYLSNDLKLPNFRNADATAVFIRKFNDLFDSLNSRNRLAKYKFKRPLSPATVADFFSFFDDVSIYIKNLKLASIPIIESPRKTGFLGFLICINSIKGLYKTYILKNELKYILTNKLSQDHLELFFGAIRGKGGFNNNPSARHFESAYKRLLIHTEVTGPKTGNITVSDRLTILSCGSGRQITATDNGDDLLTTKEYLDFEQSVKDNLTVYQSSSSAWNLTVYTENVVQYISGFVVKTLKKCVTCAKCAKILESATVISSLQKRKQYGNLVKASDLVINVCTAAERYFRFFHKTTNIFNKNIRLLIETLKNNTIKTLPSAILNHFNHHLYDDDPVDGHAIQLIKLILNNYFKLRIHHETAKNMDLSSKNRVRSILTKTILFKHE</sequence>
<dbReference type="GO" id="GO:0003677">
    <property type="term" value="F:DNA binding"/>
    <property type="evidence" value="ECO:0007669"/>
    <property type="project" value="UniProtKB-UniRule"/>
</dbReference>
<keyword evidence="4 5" id="KW-0238">DNA-binding</keyword>
<dbReference type="Proteomes" id="UP000410492">
    <property type="component" value="Unassembled WGS sequence"/>
</dbReference>
<evidence type="ECO:0000256" key="3">
    <source>
        <dbReference type="ARBA" id="ARBA00022833"/>
    </source>
</evidence>
<dbReference type="Gene3D" id="6.20.210.20">
    <property type="entry name" value="THAP domain"/>
    <property type="match status" value="1"/>
</dbReference>
<protein>
    <recommendedName>
        <fullName evidence="7">THAP-type domain-containing protein</fullName>
    </recommendedName>
</protein>
<gene>
    <name evidence="8" type="ORF">CALMAC_LOCUS3140</name>
</gene>
<dbReference type="Pfam" id="PF21788">
    <property type="entry name" value="TNP-like_GBD"/>
    <property type="match status" value="1"/>
</dbReference>
<dbReference type="EMBL" id="CAACVG010004089">
    <property type="protein sequence ID" value="VEN38137.1"/>
    <property type="molecule type" value="Genomic_DNA"/>
</dbReference>
<accession>A0A653BT23</accession>
<dbReference type="InterPro" id="IPR021896">
    <property type="entry name" value="THAP9-like_HTH"/>
</dbReference>
<evidence type="ECO:0000256" key="5">
    <source>
        <dbReference type="PROSITE-ProRule" id="PRU00309"/>
    </source>
</evidence>
<reference evidence="8 9" key="1">
    <citation type="submission" date="2019-01" db="EMBL/GenBank/DDBJ databases">
        <authorList>
            <person name="Sayadi A."/>
        </authorList>
    </citation>
    <scope>NUCLEOTIDE SEQUENCE [LARGE SCALE GENOMIC DNA]</scope>
</reference>
<evidence type="ECO:0000256" key="2">
    <source>
        <dbReference type="ARBA" id="ARBA00022771"/>
    </source>
</evidence>
<evidence type="ECO:0000256" key="1">
    <source>
        <dbReference type="ARBA" id="ARBA00022723"/>
    </source>
</evidence>
<dbReference type="InterPro" id="IPR048366">
    <property type="entry name" value="TNP-like_GBD"/>
</dbReference>
<dbReference type="PANTHER" id="PTHR47577">
    <property type="entry name" value="THAP DOMAIN-CONTAINING PROTEIN 6"/>
    <property type="match status" value="1"/>
</dbReference>
<evidence type="ECO:0000259" key="7">
    <source>
        <dbReference type="PROSITE" id="PS50950"/>
    </source>
</evidence>
<dbReference type="PANTHER" id="PTHR47577:SF2">
    <property type="entry name" value="THAP DOMAIN CONTAINING 9"/>
    <property type="match status" value="1"/>
</dbReference>
<feature type="domain" description="THAP-type" evidence="7">
    <location>
        <begin position="1"/>
        <end position="82"/>
    </location>
</feature>
<dbReference type="InterPro" id="IPR048365">
    <property type="entry name" value="TNP-like_RNaseH_N"/>
</dbReference>
<dbReference type="InterPro" id="IPR006612">
    <property type="entry name" value="THAP_Znf"/>
</dbReference>
<dbReference type="SMART" id="SM00980">
    <property type="entry name" value="THAP"/>
    <property type="match status" value="1"/>
</dbReference>
<evidence type="ECO:0000313" key="9">
    <source>
        <dbReference type="Proteomes" id="UP000410492"/>
    </source>
</evidence>
<dbReference type="GO" id="GO:0008270">
    <property type="term" value="F:zinc ion binding"/>
    <property type="evidence" value="ECO:0007669"/>
    <property type="project" value="UniProtKB-KW"/>
</dbReference>
<organism evidence="8 9">
    <name type="scientific">Callosobruchus maculatus</name>
    <name type="common">Southern cowpea weevil</name>
    <name type="synonym">Pulse bruchid</name>
    <dbReference type="NCBI Taxonomy" id="64391"/>
    <lineage>
        <taxon>Eukaryota</taxon>
        <taxon>Metazoa</taxon>
        <taxon>Ecdysozoa</taxon>
        <taxon>Arthropoda</taxon>
        <taxon>Hexapoda</taxon>
        <taxon>Insecta</taxon>
        <taxon>Pterygota</taxon>
        <taxon>Neoptera</taxon>
        <taxon>Endopterygota</taxon>
        <taxon>Coleoptera</taxon>
        <taxon>Polyphaga</taxon>
        <taxon>Cucujiformia</taxon>
        <taxon>Chrysomeloidea</taxon>
        <taxon>Chrysomelidae</taxon>
        <taxon>Bruchinae</taxon>
        <taxon>Bruchini</taxon>
        <taxon>Callosobruchus</taxon>
    </lineage>
</organism>
<dbReference type="Pfam" id="PF21789">
    <property type="entry name" value="TNP-like_RNaseH_C"/>
    <property type="match status" value="1"/>
</dbReference>
<evidence type="ECO:0000256" key="6">
    <source>
        <dbReference type="SAM" id="MobiDB-lite"/>
    </source>
</evidence>
<dbReference type="InterPro" id="IPR048367">
    <property type="entry name" value="TNP-like_RNaseH_C"/>
</dbReference>
<dbReference type="OrthoDB" id="6760869at2759"/>
<dbReference type="Pfam" id="PF21787">
    <property type="entry name" value="TNP-like_RNaseH_N"/>
    <property type="match status" value="1"/>
</dbReference>
<feature type="region of interest" description="Disordered" evidence="6">
    <location>
        <begin position="97"/>
        <end position="118"/>
    </location>
</feature>
<evidence type="ECO:0000313" key="8">
    <source>
        <dbReference type="EMBL" id="VEN38137.1"/>
    </source>
</evidence>
<evidence type="ECO:0000256" key="4">
    <source>
        <dbReference type="ARBA" id="ARBA00023125"/>
    </source>
</evidence>
<feature type="region of interest" description="Disordered" evidence="6">
    <location>
        <begin position="149"/>
        <end position="220"/>
    </location>
</feature>
<dbReference type="Pfam" id="PF12017">
    <property type="entry name" value="Tnp_P_element"/>
    <property type="match status" value="1"/>
</dbReference>
<keyword evidence="3" id="KW-0862">Zinc</keyword>
<keyword evidence="2 5" id="KW-0863">Zinc-finger</keyword>
<dbReference type="InterPro" id="IPR038441">
    <property type="entry name" value="THAP_Znf_sf"/>
</dbReference>
<dbReference type="AlphaFoldDB" id="A0A653BT23"/>
<proteinExistence type="predicted"/>